<evidence type="ECO:0000313" key="14">
    <source>
        <dbReference type="Proteomes" id="UP001151760"/>
    </source>
</evidence>
<sequence>MMSFLSAVVTSCYLTTNNQLRNSSNPRQQATTNDGRVTLQPIQERQTAFAVGMTRTYIPGASGSNSEKQGLSFVTLQRRKGQQEELAFLADLGIAEGQAIQTVITHNDAYQADDLDAYDSNYDELNTAKVALMANLSHYGSDALAEYVTESQQTVVQNFNSSTQQDALLLSVIELLKTQVINCTKINLDNKSVNDTLTAELKRYKEQVKVLKEGQNVDLKSKDNILDSCEQSVEIDRLKQTLFEHLKEKESLMQTVTLLKNDFKKEESRNIDREIALEKKIKQLDNIVYKRDQSAQTVHILTKSQGRGMGRHAQVAPGFCFGREEWSLGRLAVLAPRSYNKLRPRSGKSHQHLLPNMAKDRCLSLNPSPRPRFLERISKKRNKNEAKTIKPNTEWEKSGKDKSRPSPNLKEKITNHLPKLKFEKDHLCSACAIGKSKKKPHKPKSEDTNQEKLYLLQIDLCGPMRIVSVNGKKYILVIVDDYSLFTWVKCLRSKDEAPYFIIKFLKMIQVRLKVHVRRIRTYNGTKIFNQTLRKYYEKIGISHETSVACSPQQNGVVERRNHTLIEAARTMLIYAKASLFLWAEAVDTACYTQNRSIIRLRHGKTPYKLLHDKLLDLSFFYVFGAICYPTNDSENLGKLQPEADIDFDELTAMASEHSGLEPALHEMTPATISSGLVPNSPPSTLFVPPSRTDYDILFQPLFGELLNPSSSVDRPTLEVIAPIHKVITPEPAASTGSPSSTTINQDEPSPSDSQTTPETQSPVISNDTEEENYDLDVAHMNNDPFFGIPIPENNSEASFSSNVIPHYSGNKCCV</sequence>
<keyword evidence="8" id="KW-0808">Transferase</keyword>
<evidence type="ECO:0000256" key="3">
    <source>
        <dbReference type="ARBA" id="ARBA00022759"/>
    </source>
</evidence>
<evidence type="ECO:0000256" key="7">
    <source>
        <dbReference type="ARBA" id="ARBA00022918"/>
    </source>
</evidence>
<keyword evidence="14" id="KW-1185">Reference proteome</keyword>
<feature type="compositionally biased region" description="Polar residues" evidence="11">
    <location>
        <begin position="743"/>
        <end position="765"/>
    </location>
</feature>
<dbReference type="InterPro" id="IPR001584">
    <property type="entry name" value="Integrase_cat-core"/>
</dbReference>
<dbReference type="PANTHER" id="PTHR42648:SF11">
    <property type="entry name" value="TRANSPOSON TY4-P GAG-POL POLYPROTEIN"/>
    <property type="match status" value="1"/>
</dbReference>
<evidence type="ECO:0000256" key="5">
    <source>
        <dbReference type="ARBA" id="ARBA00022842"/>
    </source>
</evidence>
<evidence type="ECO:0000256" key="2">
    <source>
        <dbReference type="ARBA" id="ARBA00022723"/>
    </source>
</evidence>
<evidence type="ECO:0000256" key="6">
    <source>
        <dbReference type="ARBA" id="ARBA00022908"/>
    </source>
</evidence>
<keyword evidence="8" id="KW-0548">Nucleotidyltransferase</keyword>
<evidence type="ECO:0000256" key="9">
    <source>
        <dbReference type="ARBA" id="ARBA00023172"/>
    </source>
</evidence>
<accession>A0ABQ5BFF5</accession>
<gene>
    <name evidence="13" type="ORF">Tco_0860006</name>
</gene>
<evidence type="ECO:0000256" key="11">
    <source>
        <dbReference type="SAM" id="MobiDB-lite"/>
    </source>
</evidence>
<reference evidence="13" key="1">
    <citation type="journal article" date="2022" name="Int. J. Mol. Sci.">
        <title>Draft Genome of Tanacetum Coccineum: Genomic Comparison of Closely Related Tanacetum-Family Plants.</title>
        <authorList>
            <person name="Yamashiro T."/>
            <person name="Shiraishi A."/>
            <person name="Nakayama K."/>
            <person name="Satake H."/>
        </authorList>
    </citation>
    <scope>NUCLEOTIDE SEQUENCE</scope>
</reference>
<keyword evidence="1" id="KW-0540">Nuclease</keyword>
<keyword evidence="4" id="KW-0378">Hydrolase</keyword>
<evidence type="ECO:0000256" key="10">
    <source>
        <dbReference type="SAM" id="Coils"/>
    </source>
</evidence>
<dbReference type="InterPro" id="IPR039537">
    <property type="entry name" value="Retrotran_Ty1/copia-like"/>
</dbReference>
<dbReference type="Pfam" id="PF00665">
    <property type="entry name" value="rve"/>
    <property type="match status" value="1"/>
</dbReference>
<keyword evidence="8" id="KW-0239">DNA-directed DNA polymerase</keyword>
<feature type="compositionally biased region" description="Low complexity" evidence="11">
    <location>
        <begin position="728"/>
        <end position="742"/>
    </location>
</feature>
<evidence type="ECO:0000256" key="4">
    <source>
        <dbReference type="ARBA" id="ARBA00022801"/>
    </source>
</evidence>
<dbReference type="PANTHER" id="PTHR42648">
    <property type="entry name" value="TRANSPOSASE, PUTATIVE-RELATED"/>
    <property type="match status" value="1"/>
</dbReference>
<keyword evidence="5" id="KW-0460">Magnesium</keyword>
<evidence type="ECO:0000256" key="8">
    <source>
        <dbReference type="ARBA" id="ARBA00022932"/>
    </source>
</evidence>
<keyword evidence="2" id="KW-0479">Metal-binding</keyword>
<keyword evidence="3" id="KW-0255">Endonuclease</keyword>
<feature type="domain" description="Integrase catalytic" evidence="12">
    <location>
        <begin position="439"/>
        <end position="614"/>
    </location>
</feature>
<protein>
    <submittedName>
        <fullName evidence="13">Retrovirus-related pol polyprotein from transposon TNT 1-94</fullName>
    </submittedName>
</protein>
<feature type="coiled-coil region" evidence="10">
    <location>
        <begin position="194"/>
        <end position="255"/>
    </location>
</feature>
<dbReference type="SUPFAM" id="SSF53098">
    <property type="entry name" value="Ribonuclease H-like"/>
    <property type="match status" value="1"/>
</dbReference>
<dbReference type="InterPro" id="IPR036397">
    <property type="entry name" value="RNaseH_sf"/>
</dbReference>
<dbReference type="EMBL" id="BQNB010013191">
    <property type="protein sequence ID" value="GJT12964.1"/>
    <property type="molecule type" value="Genomic_DNA"/>
</dbReference>
<keyword evidence="6" id="KW-0229">DNA integration</keyword>
<keyword evidence="7" id="KW-0695">RNA-directed DNA polymerase</keyword>
<feature type="region of interest" description="Disordered" evidence="11">
    <location>
        <begin position="376"/>
        <end position="411"/>
    </location>
</feature>
<organism evidence="13 14">
    <name type="scientific">Tanacetum coccineum</name>
    <dbReference type="NCBI Taxonomy" id="301880"/>
    <lineage>
        <taxon>Eukaryota</taxon>
        <taxon>Viridiplantae</taxon>
        <taxon>Streptophyta</taxon>
        <taxon>Embryophyta</taxon>
        <taxon>Tracheophyta</taxon>
        <taxon>Spermatophyta</taxon>
        <taxon>Magnoliopsida</taxon>
        <taxon>eudicotyledons</taxon>
        <taxon>Gunneridae</taxon>
        <taxon>Pentapetalae</taxon>
        <taxon>asterids</taxon>
        <taxon>campanulids</taxon>
        <taxon>Asterales</taxon>
        <taxon>Asteraceae</taxon>
        <taxon>Asteroideae</taxon>
        <taxon>Anthemideae</taxon>
        <taxon>Anthemidinae</taxon>
        <taxon>Tanacetum</taxon>
    </lineage>
</organism>
<keyword evidence="9" id="KW-0233">DNA recombination</keyword>
<feature type="region of interest" description="Disordered" evidence="11">
    <location>
        <begin position="728"/>
        <end position="765"/>
    </location>
</feature>
<dbReference type="PROSITE" id="PS50994">
    <property type="entry name" value="INTEGRASE"/>
    <property type="match status" value="1"/>
</dbReference>
<name>A0ABQ5BFF5_9ASTR</name>
<dbReference type="InterPro" id="IPR012337">
    <property type="entry name" value="RNaseH-like_sf"/>
</dbReference>
<keyword evidence="10" id="KW-0175">Coiled coil</keyword>
<dbReference type="Gene3D" id="3.30.420.10">
    <property type="entry name" value="Ribonuclease H-like superfamily/Ribonuclease H"/>
    <property type="match status" value="1"/>
</dbReference>
<comment type="caution">
    <text evidence="13">The sequence shown here is derived from an EMBL/GenBank/DDBJ whole genome shotgun (WGS) entry which is preliminary data.</text>
</comment>
<dbReference type="Proteomes" id="UP001151760">
    <property type="component" value="Unassembled WGS sequence"/>
</dbReference>
<evidence type="ECO:0000256" key="1">
    <source>
        <dbReference type="ARBA" id="ARBA00022722"/>
    </source>
</evidence>
<evidence type="ECO:0000259" key="12">
    <source>
        <dbReference type="PROSITE" id="PS50994"/>
    </source>
</evidence>
<reference evidence="13" key="2">
    <citation type="submission" date="2022-01" db="EMBL/GenBank/DDBJ databases">
        <authorList>
            <person name="Yamashiro T."/>
            <person name="Shiraishi A."/>
            <person name="Satake H."/>
            <person name="Nakayama K."/>
        </authorList>
    </citation>
    <scope>NUCLEOTIDE SEQUENCE</scope>
</reference>
<evidence type="ECO:0000313" key="13">
    <source>
        <dbReference type="EMBL" id="GJT12964.1"/>
    </source>
</evidence>
<proteinExistence type="predicted"/>